<dbReference type="Gene3D" id="1.10.3720.10">
    <property type="entry name" value="MetI-like"/>
    <property type="match status" value="2"/>
</dbReference>
<comment type="caution">
    <text evidence="10">The sequence shown here is derived from an EMBL/GenBank/DDBJ whole genome shotgun (WGS) entry which is preliminary data.</text>
</comment>
<dbReference type="CDD" id="cd06261">
    <property type="entry name" value="TM_PBP2"/>
    <property type="match status" value="2"/>
</dbReference>
<evidence type="ECO:0000256" key="6">
    <source>
        <dbReference type="ARBA" id="ARBA00022989"/>
    </source>
</evidence>
<proteinExistence type="inferred from homology"/>
<feature type="transmembrane region" description="Helical" evidence="8">
    <location>
        <begin position="467"/>
        <end position="485"/>
    </location>
</feature>
<dbReference type="FunCoup" id="A0A4R2PFC4">
    <property type="interactions" value="14"/>
</dbReference>
<evidence type="ECO:0000256" key="1">
    <source>
        <dbReference type="ARBA" id="ARBA00004429"/>
    </source>
</evidence>
<keyword evidence="6 8" id="KW-1133">Transmembrane helix</keyword>
<feature type="transmembrane region" description="Helical" evidence="8">
    <location>
        <begin position="198"/>
        <end position="221"/>
    </location>
</feature>
<evidence type="ECO:0000256" key="8">
    <source>
        <dbReference type="RuleBase" id="RU363032"/>
    </source>
</evidence>
<dbReference type="EMBL" id="SLXO01000006">
    <property type="protein sequence ID" value="TCP33989.1"/>
    <property type="molecule type" value="Genomic_DNA"/>
</dbReference>
<dbReference type="SUPFAM" id="SSF161098">
    <property type="entry name" value="MetI-like"/>
    <property type="match status" value="2"/>
</dbReference>
<keyword evidence="11" id="KW-1185">Reference proteome</keyword>
<comment type="subcellular location">
    <subcellularLocation>
        <location evidence="1">Cell inner membrane</location>
        <topology evidence="1">Multi-pass membrane protein</topology>
    </subcellularLocation>
    <subcellularLocation>
        <location evidence="8">Cell membrane</location>
        <topology evidence="8">Multi-pass membrane protein</topology>
    </subcellularLocation>
</comment>
<dbReference type="AlphaFoldDB" id="A0A4R2PFC4"/>
<dbReference type="GO" id="GO:0005886">
    <property type="term" value="C:plasma membrane"/>
    <property type="evidence" value="ECO:0007669"/>
    <property type="project" value="UniProtKB-SubCell"/>
</dbReference>
<dbReference type="SUPFAM" id="SSF53850">
    <property type="entry name" value="Periplasmic binding protein-like II"/>
    <property type="match status" value="1"/>
</dbReference>
<dbReference type="PANTHER" id="PTHR43357">
    <property type="entry name" value="INNER MEMBRANE ABC TRANSPORTER PERMEASE PROTEIN YDCV"/>
    <property type="match status" value="1"/>
</dbReference>
<dbReference type="FunFam" id="1.10.3720.10:FF:000088">
    <property type="entry name" value="Iron(III) ABC transporter, permease protein"/>
    <property type="match status" value="1"/>
</dbReference>
<feature type="transmembrane region" description="Helical" evidence="8">
    <location>
        <begin position="92"/>
        <end position="110"/>
    </location>
</feature>
<dbReference type="Proteomes" id="UP000295399">
    <property type="component" value="Unassembled WGS sequence"/>
</dbReference>
<dbReference type="Gene3D" id="3.40.190.10">
    <property type="entry name" value="Periplasmic binding protein-like II"/>
    <property type="match status" value="2"/>
</dbReference>
<organism evidence="10 11">
    <name type="scientific">Rhodothalassium salexigens DSM 2132</name>
    <dbReference type="NCBI Taxonomy" id="1188247"/>
    <lineage>
        <taxon>Bacteria</taxon>
        <taxon>Pseudomonadati</taxon>
        <taxon>Pseudomonadota</taxon>
        <taxon>Alphaproteobacteria</taxon>
        <taxon>Rhodothalassiales</taxon>
        <taxon>Rhodothalassiaceae</taxon>
        <taxon>Rhodothalassium</taxon>
    </lineage>
</organism>
<dbReference type="GO" id="GO:0055085">
    <property type="term" value="P:transmembrane transport"/>
    <property type="evidence" value="ECO:0007669"/>
    <property type="project" value="InterPro"/>
</dbReference>
<dbReference type="InParanoid" id="A0A4R2PFC4"/>
<keyword evidence="7 8" id="KW-0472">Membrane</keyword>
<evidence type="ECO:0000256" key="7">
    <source>
        <dbReference type="ARBA" id="ARBA00023136"/>
    </source>
</evidence>
<feature type="transmembrane region" description="Helical" evidence="8">
    <location>
        <begin position="369"/>
        <end position="391"/>
    </location>
</feature>
<gene>
    <name evidence="10" type="ORF">EV659_106147</name>
</gene>
<feature type="transmembrane region" description="Helical" evidence="8">
    <location>
        <begin position="291"/>
        <end position="316"/>
    </location>
</feature>
<protein>
    <submittedName>
        <fullName evidence="10">ABC-type Fe3+ transport system permease subunit</fullName>
    </submittedName>
</protein>
<dbReference type="CDD" id="cd13542">
    <property type="entry name" value="PBP2_FutA1_ilke"/>
    <property type="match status" value="1"/>
</dbReference>
<sequence>MARAKTKRMTALSWAALALIVLIGWPVLVVPAQWLATGGGSFGHLVRTVLPGYALNSALLALCVGLGTVLIGTATGWLVALCRFPGRRTLEWALVLPLALPAYVTAYALTDFLQVSGPVQTWLRDLTGLTARQMWFPNIRSLPGAVVVLTLALYPYVYLAARLAFRAQGERIVEAGRTLGATPGQAFRRLALPLARPAIAAGAALAMMEALADFGAVSYFGVATFTTGIYRTWFSMGDAVGAARLASLLLLAVALLVYGEQRARSRARYFGRSSAVAPATRLTLAGWHAALALLVCALPVLLGFAVPVAILGAVALDAGAVPDARYWAMTGNTLTVAAAAAVLAMGVALTVAYAVRLDGHRRVRAGMRIAGMGYAVPGSIIAVGVLIPLTALDGALDDVAGRWFGLDLGLVFTGTAAALVAAYVVRFLALALNTVNAGLEKVSPAMDAAAHSLGAGRGRLIARVHAPLLRGSVLTGVMLVFVETVKELPATLILRPFNFDTLAVEAHNLAADERLGEAALPALTIALLGLLPVWALTRTMTAGDRTAAPVPVQPRRVLMPSMRRVSLPAGLVVATLAGVLLVLAAGPRVHAQASAPAREVNVYSARHYPTDEQLYKGFEAATGIRVNRLEGSSDALIARIAREGDNSPADILMTVDAGRLWRAEQAGLFAPTEVPALDERIPAHLRHPDGLWYGFSTRARMIFLRKGAGLEGRVTRYEDLAEPFLEDRVCIRSSGNIYNLSLLASMVAHQGTEAAEAWAQGVADNFARRPQGGDTDQIRAVAAGACDVAVANSYYFARLMASDDAQDQAVVEAVLPVFPNQDGRGTHVNVSGAGVIKTAPHPQAAVAFLTYLASDGAQAIFARGNNEYPAARGAEQAPVLDRLGAFKADQLNVSALGRHQADAQRIFDRVGWP</sequence>
<dbReference type="Pfam" id="PF13343">
    <property type="entry name" value="SBP_bac_6"/>
    <property type="match status" value="1"/>
</dbReference>
<evidence type="ECO:0000256" key="3">
    <source>
        <dbReference type="ARBA" id="ARBA00022475"/>
    </source>
</evidence>
<feature type="transmembrane region" description="Helical" evidence="8">
    <location>
        <begin position="403"/>
        <end position="425"/>
    </location>
</feature>
<keyword evidence="4" id="KW-0997">Cell inner membrane</keyword>
<feature type="transmembrane region" description="Helical" evidence="8">
    <location>
        <begin position="53"/>
        <end position="80"/>
    </location>
</feature>
<feature type="domain" description="ABC transmembrane type-1" evidence="9">
    <location>
        <begin position="330"/>
        <end position="536"/>
    </location>
</feature>
<evidence type="ECO:0000259" key="9">
    <source>
        <dbReference type="PROSITE" id="PS50928"/>
    </source>
</evidence>
<feature type="transmembrane region" description="Helical" evidence="8">
    <location>
        <begin position="142"/>
        <end position="161"/>
    </location>
</feature>
<dbReference type="PANTHER" id="PTHR43357:SF3">
    <property type="entry name" value="FE(3+)-TRANSPORT SYSTEM PERMEASE PROTEIN FBPB 2"/>
    <property type="match status" value="1"/>
</dbReference>
<evidence type="ECO:0000256" key="5">
    <source>
        <dbReference type="ARBA" id="ARBA00022692"/>
    </source>
</evidence>
<feature type="transmembrane region" description="Helical" evidence="8">
    <location>
        <begin position="336"/>
        <end position="357"/>
    </location>
</feature>
<keyword evidence="2 8" id="KW-0813">Transport</keyword>
<evidence type="ECO:0000256" key="2">
    <source>
        <dbReference type="ARBA" id="ARBA00022448"/>
    </source>
</evidence>
<keyword evidence="3" id="KW-1003">Cell membrane</keyword>
<dbReference type="Pfam" id="PF00528">
    <property type="entry name" value="BPD_transp_1"/>
    <property type="match status" value="1"/>
</dbReference>
<accession>A0A4R2PFC4</accession>
<name>A0A4R2PFC4_RHOSA</name>
<evidence type="ECO:0000256" key="4">
    <source>
        <dbReference type="ARBA" id="ARBA00022519"/>
    </source>
</evidence>
<dbReference type="InterPro" id="IPR035906">
    <property type="entry name" value="MetI-like_sf"/>
</dbReference>
<keyword evidence="5 8" id="KW-0812">Transmembrane</keyword>
<feature type="transmembrane region" description="Helical" evidence="8">
    <location>
        <begin position="518"/>
        <end position="536"/>
    </location>
</feature>
<comment type="similarity">
    <text evidence="8">Belongs to the binding-protein-dependent transport system permease family.</text>
</comment>
<reference evidence="10 11" key="1">
    <citation type="submission" date="2019-03" db="EMBL/GenBank/DDBJ databases">
        <title>Genomic Encyclopedia of Type Strains, Phase IV (KMG-IV): sequencing the most valuable type-strain genomes for metagenomic binning, comparative biology and taxonomic classification.</title>
        <authorList>
            <person name="Goeker M."/>
        </authorList>
    </citation>
    <scope>NUCLEOTIDE SEQUENCE [LARGE SCALE GENOMIC DNA]</scope>
    <source>
        <strain evidence="10 11">DSM 2132</strain>
    </source>
</reference>
<feature type="domain" description="ABC transmembrane type-1" evidence="9">
    <location>
        <begin position="54"/>
        <end position="261"/>
    </location>
</feature>
<dbReference type="PROSITE" id="PS50928">
    <property type="entry name" value="ABC_TM1"/>
    <property type="match status" value="2"/>
</dbReference>
<evidence type="ECO:0000313" key="10">
    <source>
        <dbReference type="EMBL" id="TCP33989.1"/>
    </source>
</evidence>
<feature type="transmembrane region" description="Helical" evidence="8">
    <location>
        <begin position="565"/>
        <end position="586"/>
    </location>
</feature>
<evidence type="ECO:0000313" key="11">
    <source>
        <dbReference type="Proteomes" id="UP000295399"/>
    </source>
</evidence>
<feature type="transmembrane region" description="Helical" evidence="8">
    <location>
        <begin position="241"/>
        <end position="259"/>
    </location>
</feature>
<dbReference type="InterPro" id="IPR000515">
    <property type="entry name" value="MetI-like"/>
</dbReference>